<keyword evidence="2" id="KW-0175">Coiled coil</keyword>
<dbReference type="Gene3D" id="3.40.50.10470">
    <property type="entry name" value="Translation initiation factor eif-2b, domain 2"/>
    <property type="match status" value="1"/>
</dbReference>
<dbReference type="PANTHER" id="PTHR43475">
    <property type="entry name" value="METHYLTHIORIBOSE-1-PHOSPHATE ISOMERASE"/>
    <property type="match status" value="1"/>
</dbReference>
<keyword evidence="3" id="KW-0413">Isomerase</keyword>
<dbReference type="AlphaFoldDB" id="A0A447IUA1"/>
<evidence type="ECO:0000256" key="1">
    <source>
        <dbReference type="RuleBase" id="RU003814"/>
    </source>
</evidence>
<dbReference type="GO" id="GO:0046523">
    <property type="term" value="F:S-methyl-5-thioribose-1-phosphate isomerase activity"/>
    <property type="evidence" value="ECO:0007669"/>
    <property type="project" value="TreeGrafter"/>
</dbReference>
<dbReference type="InterPro" id="IPR042529">
    <property type="entry name" value="IF_2B-like_C"/>
</dbReference>
<comment type="similarity">
    <text evidence="1">Belongs to the eIF-2B alpha/beta/delta subunits family.</text>
</comment>
<protein>
    <submittedName>
        <fullName evidence="3">R15P Isomerase</fullName>
    </submittedName>
</protein>
<dbReference type="InterPro" id="IPR037171">
    <property type="entry name" value="NagB/RpiA_transferase-like"/>
</dbReference>
<feature type="coiled-coil region" evidence="2">
    <location>
        <begin position="81"/>
        <end position="108"/>
    </location>
</feature>
<sequence>MNPKTAGIIRDIRAVRIQGASQVRHAAVNALLSTSRQSKAKTMTAFREEIEKTAFELVKSRPTEPGLRTVVRVLLDGAFGFSNVSEAKEQLVKKCREYEKKREENLKAIREIGARLFPKNSTVLTHCHSHTVEAILIKAKKNIDTVYCTETRPLFQGRITATNLSKAGLNVVQIVDSGSFSVLKESDFFLTGADAVLANGNVVNKVGTALISLAAKRFGTPHYVATSTYSFDPLNFFGWPEPIEERSTSEVWPKKPARVKIKNPAFDVTEAELIAGIICEKGLLAPSGFAEKMIAEMDLINHKKEFLEGMNQAALPKKAGKK</sequence>
<organism evidence="3">
    <name type="scientific">uncultured Nanobdellati archaeon</name>
    <dbReference type="NCBI Taxonomy" id="2219213"/>
    <lineage>
        <taxon>Archaea</taxon>
        <taxon>environmental samples</taxon>
    </lineage>
</organism>
<proteinExistence type="inferred from homology"/>
<dbReference type="EMBL" id="LR131679">
    <property type="protein sequence ID" value="VDS11067.1"/>
    <property type="molecule type" value="Genomic_DNA"/>
</dbReference>
<dbReference type="PANTHER" id="PTHR43475:SF2">
    <property type="entry name" value="RIBOSE 1,5-BISPHOSPHATE ISOMERASE"/>
    <property type="match status" value="1"/>
</dbReference>
<dbReference type="EMBL" id="LR131695">
    <property type="protein sequence ID" value="VDS11083.1"/>
    <property type="molecule type" value="Genomic_DNA"/>
</dbReference>
<dbReference type="Gene3D" id="1.20.120.420">
    <property type="entry name" value="translation initiation factor eif-2b, domain 1"/>
    <property type="match status" value="1"/>
</dbReference>
<dbReference type="InterPro" id="IPR027363">
    <property type="entry name" value="M1Pi_N"/>
</dbReference>
<evidence type="ECO:0000256" key="2">
    <source>
        <dbReference type="SAM" id="Coils"/>
    </source>
</evidence>
<dbReference type="InterPro" id="IPR000649">
    <property type="entry name" value="IF-2B-related"/>
</dbReference>
<name>A0A447IUA1_9ARCH</name>
<dbReference type="GO" id="GO:0019509">
    <property type="term" value="P:L-methionine salvage from methylthioadenosine"/>
    <property type="evidence" value="ECO:0007669"/>
    <property type="project" value="TreeGrafter"/>
</dbReference>
<dbReference type="Pfam" id="PF01008">
    <property type="entry name" value="IF-2B"/>
    <property type="match status" value="1"/>
</dbReference>
<accession>A0A447IUA1</accession>
<dbReference type="SUPFAM" id="SSF100950">
    <property type="entry name" value="NagB/RpiA/CoA transferase-like"/>
    <property type="match status" value="1"/>
</dbReference>
<gene>
    <name evidence="3" type="primary">e2b2</name>
</gene>
<reference evidence="3" key="1">
    <citation type="submission" date="2018-12" db="EMBL/GenBank/DDBJ databases">
        <authorList>
            <person name="Jaffe A."/>
        </authorList>
    </citation>
    <scope>NUCLEOTIDE SEQUENCE</scope>
</reference>
<evidence type="ECO:0000313" key="3">
    <source>
        <dbReference type="EMBL" id="VDS11067.1"/>
    </source>
</evidence>